<dbReference type="PANTHER" id="PTHR46268">
    <property type="entry name" value="STRESS RESPONSE PROTEIN NHAX"/>
    <property type="match status" value="1"/>
</dbReference>
<evidence type="ECO:0000259" key="2">
    <source>
        <dbReference type="Pfam" id="PF00582"/>
    </source>
</evidence>
<dbReference type="CDD" id="cd00293">
    <property type="entry name" value="USP-like"/>
    <property type="match status" value="1"/>
</dbReference>
<dbReference type="PANTHER" id="PTHR46268:SF15">
    <property type="entry name" value="UNIVERSAL STRESS PROTEIN HP_0031"/>
    <property type="match status" value="1"/>
</dbReference>
<dbReference type="InterPro" id="IPR006016">
    <property type="entry name" value="UspA"/>
</dbReference>
<dbReference type="InterPro" id="IPR014729">
    <property type="entry name" value="Rossmann-like_a/b/a_fold"/>
</dbReference>
<reference evidence="4" key="1">
    <citation type="submission" date="2016-10" db="EMBL/GenBank/DDBJ databases">
        <authorList>
            <person name="Varghese N."/>
            <person name="Submissions S."/>
        </authorList>
    </citation>
    <scope>NUCLEOTIDE SEQUENCE [LARGE SCALE GENOMIC DNA]</scope>
    <source>
        <strain evidence="4">DSM 17834</strain>
    </source>
</reference>
<gene>
    <name evidence="3" type="ORF">SAMN05216190_105189</name>
</gene>
<dbReference type="STRING" id="289003.SAMN05216190_105189"/>
<sequence>MHNVLVPFDGSPSAKRAIQYLVDSARSNPNLSVHVINVQTEPTFFGNYGSASMIEQFNAAALEHAGAINAEAVALLGAAKIRCQSHEVLGEVVTEVTQAAAKYGCDTVVMGTRGMSSLGNLVMGSVASRVVHGVPVPVLLVK</sequence>
<dbReference type="Proteomes" id="UP000198784">
    <property type="component" value="Unassembled WGS sequence"/>
</dbReference>
<dbReference type="EMBL" id="FOWX01000005">
    <property type="protein sequence ID" value="SFP15002.1"/>
    <property type="molecule type" value="Genomic_DNA"/>
</dbReference>
<dbReference type="SUPFAM" id="SSF52402">
    <property type="entry name" value="Adenine nucleotide alpha hydrolases-like"/>
    <property type="match status" value="1"/>
</dbReference>
<dbReference type="OrthoDB" id="5795499at2"/>
<dbReference type="Pfam" id="PF00582">
    <property type="entry name" value="Usp"/>
    <property type="match status" value="1"/>
</dbReference>
<evidence type="ECO:0000313" key="3">
    <source>
        <dbReference type="EMBL" id="SFP15002.1"/>
    </source>
</evidence>
<dbReference type="PRINTS" id="PR01438">
    <property type="entry name" value="UNVRSLSTRESS"/>
</dbReference>
<comment type="similarity">
    <text evidence="1">Belongs to the universal stress protein A family.</text>
</comment>
<proteinExistence type="inferred from homology"/>
<dbReference type="RefSeq" id="WP_090498699.1">
    <property type="nucleotide sequence ID" value="NZ_FOWX01000005.1"/>
</dbReference>
<dbReference type="InterPro" id="IPR006015">
    <property type="entry name" value="Universal_stress_UspA"/>
</dbReference>
<dbReference type="AlphaFoldDB" id="A0A1I5N071"/>
<protein>
    <submittedName>
        <fullName evidence="3">Nucleotide-binding universal stress protein, UspA family</fullName>
    </submittedName>
</protein>
<evidence type="ECO:0000313" key="4">
    <source>
        <dbReference type="Proteomes" id="UP000198784"/>
    </source>
</evidence>
<organism evidence="3 4">
    <name type="scientific">Pseudomonas borbori</name>
    <dbReference type="NCBI Taxonomy" id="289003"/>
    <lineage>
        <taxon>Bacteria</taxon>
        <taxon>Pseudomonadati</taxon>
        <taxon>Pseudomonadota</taxon>
        <taxon>Gammaproteobacteria</taxon>
        <taxon>Pseudomonadales</taxon>
        <taxon>Pseudomonadaceae</taxon>
        <taxon>Pseudomonas</taxon>
    </lineage>
</organism>
<evidence type="ECO:0000256" key="1">
    <source>
        <dbReference type="ARBA" id="ARBA00008791"/>
    </source>
</evidence>
<dbReference type="Gene3D" id="3.40.50.620">
    <property type="entry name" value="HUPs"/>
    <property type="match status" value="1"/>
</dbReference>
<feature type="domain" description="UspA" evidence="2">
    <location>
        <begin position="2"/>
        <end position="142"/>
    </location>
</feature>
<keyword evidence="4" id="KW-1185">Reference proteome</keyword>
<accession>A0A1I5N071</accession>
<name>A0A1I5N071_9PSED</name>